<feature type="region of interest" description="Disordered" evidence="4">
    <location>
        <begin position="44"/>
        <end position="80"/>
    </location>
</feature>
<keyword evidence="5" id="KW-1133">Transmembrane helix</keyword>
<name>A0AA49J0E2_9PROT</name>
<dbReference type="SUPFAM" id="SSF48452">
    <property type="entry name" value="TPR-like"/>
    <property type="match status" value="1"/>
</dbReference>
<dbReference type="PANTHER" id="PTHR45586">
    <property type="entry name" value="TPR REPEAT-CONTAINING PROTEIN PA4667"/>
    <property type="match status" value="1"/>
</dbReference>
<dbReference type="KEGG" id="npv:OHM77_06825"/>
<reference evidence="6" key="1">
    <citation type="journal article" date="2023" name="Nat. Microbiol.">
        <title>Enrichment and characterization of a nitric oxide-reducing microbial community in a continuous bioreactor.</title>
        <authorList>
            <person name="Garrido-Amador P."/>
            <person name="Stortenbeker N."/>
            <person name="Wessels H.J.C.T."/>
            <person name="Speth D.R."/>
            <person name="Garcia-Heredia I."/>
            <person name="Kartal B."/>
        </authorList>
    </citation>
    <scope>NUCLEOTIDE SEQUENCE</scope>
    <source>
        <strain evidence="6">MAG1</strain>
    </source>
</reference>
<dbReference type="Pfam" id="PF13432">
    <property type="entry name" value="TPR_16"/>
    <property type="match status" value="1"/>
</dbReference>
<dbReference type="Gene3D" id="1.25.40.10">
    <property type="entry name" value="Tetratricopeptide repeat domain"/>
    <property type="match status" value="2"/>
</dbReference>
<dbReference type="InterPro" id="IPR051012">
    <property type="entry name" value="CellSynth/LPSAsmb/PSIAsmb"/>
</dbReference>
<gene>
    <name evidence="6" type="ORF">OHM77_06825</name>
</gene>
<feature type="region of interest" description="Disordered" evidence="4">
    <location>
        <begin position="1"/>
        <end position="32"/>
    </location>
</feature>
<dbReference type="PROSITE" id="PS50005">
    <property type="entry name" value="TPR"/>
    <property type="match status" value="2"/>
</dbReference>
<evidence type="ECO:0000256" key="1">
    <source>
        <dbReference type="ARBA" id="ARBA00022737"/>
    </source>
</evidence>
<dbReference type="EMBL" id="CP107246">
    <property type="protein sequence ID" value="WIM06974.1"/>
    <property type="molecule type" value="Genomic_DNA"/>
</dbReference>
<evidence type="ECO:0000256" key="3">
    <source>
        <dbReference type="PROSITE-ProRule" id="PRU00339"/>
    </source>
</evidence>
<dbReference type="Proteomes" id="UP001234916">
    <property type="component" value="Chromosome"/>
</dbReference>
<feature type="repeat" description="TPR" evidence="3">
    <location>
        <begin position="245"/>
        <end position="278"/>
    </location>
</feature>
<accession>A0AA49J0E2</accession>
<protein>
    <submittedName>
        <fullName evidence="6">Tetratricopeptide repeat protein</fullName>
    </submittedName>
</protein>
<evidence type="ECO:0000256" key="4">
    <source>
        <dbReference type="SAM" id="MobiDB-lite"/>
    </source>
</evidence>
<dbReference type="Pfam" id="PF14559">
    <property type="entry name" value="TPR_19"/>
    <property type="match status" value="1"/>
</dbReference>
<keyword evidence="1" id="KW-0677">Repeat</keyword>
<dbReference type="PANTHER" id="PTHR45586:SF1">
    <property type="entry name" value="LIPOPOLYSACCHARIDE ASSEMBLY PROTEIN B"/>
    <property type="match status" value="1"/>
</dbReference>
<evidence type="ECO:0000256" key="2">
    <source>
        <dbReference type="ARBA" id="ARBA00022803"/>
    </source>
</evidence>
<keyword evidence="2 3" id="KW-0802">TPR repeat</keyword>
<dbReference type="SMART" id="SM00028">
    <property type="entry name" value="TPR"/>
    <property type="match status" value="4"/>
</dbReference>
<dbReference type="InterPro" id="IPR011990">
    <property type="entry name" value="TPR-like_helical_dom_sf"/>
</dbReference>
<proteinExistence type="predicted"/>
<evidence type="ECO:0000313" key="6">
    <source>
        <dbReference type="EMBL" id="WIM06974.1"/>
    </source>
</evidence>
<feature type="transmembrane region" description="Helical" evidence="5">
    <location>
        <begin position="100"/>
        <end position="121"/>
    </location>
</feature>
<organism evidence="6">
    <name type="scientific">Candidatus Nitricoxidivorans perseverans</name>
    <dbReference type="NCBI Taxonomy" id="2975601"/>
    <lineage>
        <taxon>Bacteria</taxon>
        <taxon>Pseudomonadati</taxon>
        <taxon>Pseudomonadota</taxon>
        <taxon>Betaproteobacteria</taxon>
        <taxon>Nitrosomonadales</taxon>
        <taxon>Sterolibacteriaceae</taxon>
        <taxon>Candidatus Nitricoxidivorans</taxon>
    </lineage>
</organism>
<dbReference type="AlphaFoldDB" id="A0AA49J0E2"/>
<keyword evidence="5" id="KW-0812">Transmembrane</keyword>
<sequence>MSLLMDALKKAEQAKQRGQAPSSGAASLPEPPSRLEILDDEFIAHAAEADTRPKGKTAPKPEIPPVVTSKPVSGGSGAGQSTAQNVFAAKQAPAGNNKSFAIAVGSATFVAVAGIGVYFWLQLQRPAPIAAVPRGAAPVPASLAPVAPPPIQTAESGKPGRSRDEDGGEIMAPVKAAVPPAPMPARSASPPALPEGSIHIAASKLIKPNSTSAALVRGFNALSAGNLITARSDYERVLKEDPRNADALHGMAAIALREGRPDAAEAYYLRAIEADPKDAIALAGLIGLKGESAPPATESHLKNMLADQPGQPSLHFALGNLYARQDRWSEAQQSYFRAVSHDPDHPDYLFNLAISLDQLRQGKLAAQYYRQALAATAGRPAGFDKAQAETRLRELQP</sequence>
<keyword evidence="5" id="KW-0472">Membrane</keyword>
<feature type="region of interest" description="Disordered" evidence="4">
    <location>
        <begin position="143"/>
        <end position="167"/>
    </location>
</feature>
<dbReference type="InterPro" id="IPR019734">
    <property type="entry name" value="TPR_rpt"/>
</dbReference>
<feature type="repeat" description="TPR" evidence="3">
    <location>
        <begin position="312"/>
        <end position="345"/>
    </location>
</feature>
<evidence type="ECO:0000256" key="5">
    <source>
        <dbReference type="SAM" id="Phobius"/>
    </source>
</evidence>